<evidence type="ECO:0000313" key="3">
    <source>
        <dbReference type="Proteomes" id="UP000245119"/>
    </source>
</evidence>
<keyword evidence="3" id="KW-1185">Reference proteome</keyword>
<organism evidence="2 3">
    <name type="scientific">Pomacea canaliculata</name>
    <name type="common">Golden apple snail</name>
    <dbReference type="NCBI Taxonomy" id="400727"/>
    <lineage>
        <taxon>Eukaryota</taxon>
        <taxon>Metazoa</taxon>
        <taxon>Spiralia</taxon>
        <taxon>Lophotrochozoa</taxon>
        <taxon>Mollusca</taxon>
        <taxon>Gastropoda</taxon>
        <taxon>Caenogastropoda</taxon>
        <taxon>Architaenioglossa</taxon>
        <taxon>Ampullarioidea</taxon>
        <taxon>Ampullariidae</taxon>
        <taxon>Pomacea</taxon>
    </lineage>
</organism>
<feature type="compositionally biased region" description="Polar residues" evidence="1">
    <location>
        <begin position="83"/>
        <end position="99"/>
    </location>
</feature>
<name>A0A2T7PU39_POMCA</name>
<feature type="compositionally biased region" description="Pro residues" evidence="1">
    <location>
        <begin position="62"/>
        <end position="74"/>
    </location>
</feature>
<accession>A0A2T7PU39</accession>
<dbReference type="Proteomes" id="UP000245119">
    <property type="component" value="Linkage Group LG2"/>
</dbReference>
<feature type="compositionally biased region" description="Basic and acidic residues" evidence="1">
    <location>
        <begin position="39"/>
        <end position="60"/>
    </location>
</feature>
<dbReference type="EMBL" id="PZQS01000002">
    <property type="protein sequence ID" value="PVD36943.1"/>
    <property type="molecule type" value="Genomic_DNA"/>
</dbReference>
<feature type="compositionally biased region" description="Basic and acidic residues" evidence="1">
    <location>
        <begin position="109"/>
        <end position="122"/>
    </location>
</feature>
<protein>
    <submittedName>
        <fullName evidence="2">Uncharacterized protein</fullName>
    </submittedName>
</protein>
<evidence type="ECO:0000313" key="2">
    <source>
        <dbReference type="EMBL" id="PVD36943.1"/>
    </source>
</evidence>
<evidence type="ECO:0000256" key="1">
    <source>
        <dbReference type="SAM" id="MobiDB-lite"/>
    </source>
</evidence>
<feature type="region of interest" description="Disordered" evidence="1">
    <location>
        <begin position="24"/>
        <end position="154"/>
    </location>
</feature>
<comment type="caution">
    <text evidence="2">The sequence shown here is derived from an EMBL/GenBank/DDBJ whole genome shotgun (WGS) entry which is preliminary data.</text>
</comment>
<sequence length="154" mass="17698">MSAFANGPETGEMKRMRERQECIELKNRLCGDKRKHAAERKPGERESEASQNERRAERTRRTPPPSRRPPPNYKTPPRRPPHSISSLPRRSTWTQTTTGPARRSRQKQLHRDREGEDEEVKRRCPQMNPDKSVALPATGNDSGQSFCSMLHSSV</sequence>
<feature type="compositionally biased region" description="Polar residues" evidence="1">
    <location>
        <begin position="139"/>
        <end position="154"/>
    </location>
</feature>
<reference evidence="2 3" key="1">
    <citation type="submission" date="2018-04" db="EMBL/GenBank/DDBJ databases">
        <title>The genome of golden apple snail Pomacea canaliculata provides insight into stress tolerance and invasive adaptation.</title>
        <authorList>
            <person name="Liu C."/>
            <person name="Liu B."/>
            <person name="Ren Y."/>
            <person name="Zhang Y."/>
            <person name="Wang H."/>
            <person name="Li S."/>
            <person name="Jiang F."/>
            <person name="Yin L."/>
            <person name="Zhang G."/>
            <person name="Qian W."/>
            <person name="Fan W."/>
        </authorList>
    </citation>
    <scope>NUCLEOTIDE SEQUENCE [LARGE SCALE GENOMIC DNA]</scope>
    <source>
        <strain evidence="2">SZHN2017</strain>
        <tissue evidence="2">Muscle</tissue>
    </source>
</reference>
<gene>
    <name evidence="2" type="ORF">C0Q70_03936</name>
</gene>
<dbReference type="AlphaFoldDB" id="A0A2T7PU39"/>
<proteinExistence type="predicted"/>